<proteinExistence type="predicted"/>
<dbReference type="EMBL" id="JALLBG020000268">
    <property type="protein sequence ID" value="KAL3757330.1"/>
    <property type="molecule type" value="Genomic_DNA"/>
</dbReference>
<feature type="compositionally biased region" description="Polar residues" evidence="1">
    <location>
        <begin position="477"/>
        <end position="494"/>
    </location>
</feature>
<feature type="compositionally biased region" description="Polar residues" evidence="1">
    <location>
        <begin position="543"/>
        <end position="554"/>
    </location>
</feature>
<dbReference type="AlphaFoldDB" id="A0ABD3M003"/>
<evidence type="ECO:0000313" key="3">
    <source>
        <dbReference type="Proteomes" id="UP001530293"/>
    </source>
</evidence>
<organism evidence="2 3">
    <name type="scientific">Discostella pseudostelligera</name>
    <dbReference type="NCBI Taxonomy" id="259834"/>
    <lineage>
        <taxon>Eukaryota</taxon>
        <taxon>Sar</taxon>
        <taxon>Stramenopiles</taxon>
        <taxon>Ochrophyta</taxon>
        <taxon>Bacillariophyta</taxon>
        <taxon>Coscinodiscophyceae</taxon>
        <taxon>Thalassiosirophycidae</taxon>
        <taxon>Stephanodiscales</taxon>
        <taxon>Stephanodiscaceae</taxon>
        <taxon>Discostella</taxon>
    </lineage>
</organism>
<dbReference type="Proteomes" id="UP001530293">
    <property type="component" value="Unassembled WGS sequence"/>
</dbReference>
<feature type="compositionally biased region" description="Basic and acidic residues" evidence="1">
    <location>
        <begin position="247"/>
        <end position="257"/>
    </location>
</feature>
<feature type="region of interest" description="Disordered" evidence="1">
    <location>
        <begin position="477"/>
        <end position="496"/>
    </location>
</feature>
<sequence length="740" mass="80975">MAMASSANVSVGNDDEFTICVTSTAPPPLLSSSFSGAKNKQKQKQPPQQQQQRLRFNLRVKPSTPLEQMQKDVLALFNVPVESINAYRLSFLGGFPPKELQTEGKHTVHEMGIRPNEMLIVKFALSSGKTKVENGNDVAINEKDSSSNVQELTTAASSTGTGRQKRAAAIAATANFHDVIAAQDAILNNKSPPTKKRSSASSNIAGFGRSGTIGAIKSNAATRKRPKVMEGPGYRLSDGVESPPLKKPKDGAKHRGEQPMFNSEDDVASKLLDSLGGSGRGRNVSNYLRAAMRNAVEKSYEASRASVRVAAVNTGEYSFKKVDSVVGGEKMALESEGGEASRGDEMLRKSLHTVSYSKGIEGRGCYEEEVEIIGLDVLKSVLESVYNTDSSGGYDDKKVCDGSNDGRLRPVLIAQLSPRAFWSLVYHCHKATKIESSTTRPSVEYMLQSTLPQLDWSHLDRGGRMRVLSEKARENLKQQAAETAPTDTQTLSSNHAEDERIKAVEELAESVYNTAVAKENEDSKLNDREMRVKAAMARFQNANTAVSSSLQPPDQKNDTSTDDWTLITPIEDDIDELIECIMEGSSTTEGDTTTLAIAQSLAGVLLKTVRNWRELANSNADYLYSLFADDTISPRPSHDNIEQWITSARVRSMDEIMLDILDGDQDALELLRGKAHSGTPRELLFWKSAPGMLLNTISNSSEESSATKWTKSDVRRWIARGKTAMGVCTWLEMYTTQTIP</sequence>
<evidence type="ECO:0008006" key="4">
    <source>
        <dbReference type="Google" id="ProtNLM"/>
    </source>
</evidence>
<feature type="region of interest" description="Disordered" evidence="1">
    <location>
        <begin position="27"/>
        <end position="52"/>
    </location>
</feature>
<evidence type="ECO:0000256" key="1">
    <source>
        <dbReference type="SAM" id="MobiDB-lite"/>
    </source>
</evidence>
<feature type="region of interest" description="Disordered" evidence="1">
    <location>
        <begin position="543"/>
        <end position="563"/>
    </location>
</feature>
<reference evidence="2 3" key="1">
    <citation type="submission" date="2024-10" db="EMBL/GenBank/DDBJ databases">
        <title>Updated reference genomes for cyclostephanoid diatoms.</title>
        <authorList>
            <person name="Roberts W.R."/>
            <person name="Alverson A.J."/>
        </authorList>
    </citation>
    <scope>NUCLEOTIDE SEQUENCE [LARGE SCALE GENOMIC DNA]</scope>
    <source>
        <strain evidence="2 3">AJA232-27</strain>
    </source>
</reference>
<gene>
    <name evidence="2" type="ORF">ACHAWU_008491</name>
</gene>
<name>A0ABD3M003_9STRA</name>
<feature type="compositionally biased region" description="Polar residues" evidence="1">
    <location>
        <begin position="146"/>
        <end position="162"/>
    </location>
</feature>
<protein>
    <recommendedName>
        <fullName evidence="4">Ubiquitin-like domain-containing protein</fullName>
    </recommendedName>
</protein>
<comment type="caution">
    <text evidence="2">The sequence shown here is derived from an EMBL/GenBank/DDBJ whole genome shotgun (WGS) entry which is preliminary data.</text>
</comment>
<feature type="region of interest" description="Disordered" evidence="1">
    <location>
        <begin position="218"/>
        <end position="260"/>
    </location>
</feature>
<keyword evidence="3" id="KW-1185">Reference proteome</keyword>
<feature type="region of interest" description="Disordered" evidence="1">
    <location>
        <begin position="144"/>
        <end position="163"/>
    </location>
</feature>
<evidence type="ECO:0000313" key="2">
    <source>
        <dbReference type="EMBL" id="KAL3757330.1"/>
    </source>
</evidence>
<dbReference type="Gene3D" id="3.10.20.90">
    <property type="entry name" value="Phosphatidylinositol 3-kinase Catalytic Subunit, Chain A, domain 1"/>
    <property type="match status" value="1"/>
</dbReference>
<accession>A0ABD3M003</accession>